<comment type="caution">
    <text evidence="1">The sequence shown here is derived from an EMBL/GenBank/DDBJ whole genome shotgun (WGS) entry which is preliminary data.</text>
</comment>
<dbReference type="AlphaFoldDB" id="A0A9P5AW75"/>
<reference evidence="1" key="2">
    <citation type="submission" date="2020-02" db="EMBL/GenBank/DDBJ databases">
        <title>Identification and distribution of gene clusters putatively required for synthesis of sphingolipid metabolism inhibitors in phylogenetically diverse species of the filamentous fungus Fusarium.</title>
        <authorList>
            <person name="Kim H.-S."/>
            <person name="Busman M."/>
            <person name="Brown D.W."/>
            <person name="Divon H."/>
            <person name="Uhlig S."/>
            <person name="Proctor R.H."/>
        </authorList>
    </citation>
    <scope>NUCLEOTIDE SEQUENCE</scope>
    <source>
        <strain evidence="1">NRRL 25174</strain>
    </source>
</reference>
<dbReference type="GO" id="GO:0016787">
    <property type="term" value="F:hydrolase activity"/>
    <property type="evidence" value="ECO:0007669"/>
    <property type="project" value="UniProtKB-KW"/>
</dbReference>
<dbReference type="EMBL" id="PVQB02000011">
    <property type="protein sequence ID" value="KAF4345833.1"/>
    <property type="molecule type" value="Genomic_DNA"/>
</dbReference>
<dbReference type="SUPFAM" id="SSF52499">
    <property type="entry name" value="Isochorismatase-like hydrolases"/>
    <property type="match status" value="1"/>
</dbReference>
<organism evidence="1 2">
    <name type="scientific">Fusarium beomiforme</name>
    <dbReference type="NCBI Taxonomy" id="44412"/>
    <lineage>
        <taxon>Eukaryota</taxon>
        <taxon>Fungi</taxon>
        <taxon>Dikarya</taxon>
        <taxon>Ascomycota</taxon>
        <taxon>Pezizomycotina</taxon>
        <taxon>Sordariomycetes</taxon>
        <taxon>Hypocreomycetidae</taxon>
        <taxon>Hypocreales</taxon>
        <taxon>Nectriaceae</taxon>
        <taxon>Fusarium</taxon>
        <taxon>Fusarium burgessii species complex</taxon>
    </lineage>
</organism>
<keyword evidence="1" id="KW-0378">Hydrolase</keyword>
<dbReference type="OrthoDB" id="167809at2759"/>
<name>A0A9P5AW75_9HYPO</name>
<dbReference type="InterPro" id="IPR036380">
    <property type="entry name" value="Isochorismatase-like_sf"/>
</dbReference>
<sequence length="233" mass="25951">MHQLSALSAATSAPSAVNIYSPTNFSFRLSFASRSLQLTVIKVKVVGGQNNLWLWTKKIGFDLIHQPSPDSPTIYPRITLNTRNENATIEPAKTTLVVVDMQNYIQSPLLGHPRKSPGLEIADKLVKQVIPVCRKASIPVFWLGWGVEDKDVDSIPPGIARGFDFSLDKNFVKPTFLGSIGAEIGNFKREDGTVIEVGRVMRRDQWSTEFHPSLKRITGLQDLHINKNRLSGF</sequence>
<dbReference type="Gene3D" id="3.40.50.850">
    <property type="entry name" value="Isochorismatase-like"/>
    <property type="match status" value="1"/>
</dbReference>
<gene>
    <name evidence="1" type="ORF">FBEOM_209</name>
</gene>
<keyword evidence="2" id="KW-1185">Reference proteome</keyword>
<evidence type="ECO:0000313" key="1">
    <source>
        <dbReference type="EMBL" id="KAF4345833.1"/>
    </source>
</evidence>
<proteinExistence type="predicted"/>
<evidence type="ECO:0000313" key="2">
    <source>
        <dbReference type="Proteomes" id="UP000730481"/>
    </source>
</evidence>
<dbReference type="Proteomes" id="UP000730481">
    <property type="component" value="Unassembled WGS sequence"/>
</dbReference>
<reference evidence="1" key="1">
    <citation type="journal article" date="2017" name="Mycologia">
        <title>Fusarium algeriense, sp. nov., a novel toxigenic crown rot pathogen of durum wheat from Algeria is nested in the Fusarium burgessii species complex.</title>
        <authorList>
            <person name="Laraba I."/>
            <person name="Keddad A."/>
            <person name="Boureghda H."/>
            <person name="Abdallah N."/>
            <person name="Vaughan M.M."/>
            <person name="Proctor R.H."/>
            <person name="Busman M."/>
            <person name="O'Donnell K."/>
        </authorList>
    </citation>
    <scope>NUCLEOTIDE SEQUENCE</scope>
    <source>
        <strain evidence="1">NRRL 25174</strain>
    </source>
</reference>
<protein>
    <submittedName>
        <fullName evidence="1">Isochorismatase hydrolase</fullName>
    </submittedName>
</protein>
<accession>A0A9P5AW75</accession>